<evidence type="ECO:0000256" key="1">
    <source>
        <dbReference type="SAM" id="Phobius"/>
    </source>
</evidence>
<keyword evidence="3" id="KW-1185">Reference proteome</keyword>
<keyword evidence="1" id="KW-1133">Transmembrane helix</keyword>
<feature type="transmembrane region" description="Helical" evidence="1">
    <location>
        <begin position="12"/>
        <end position="32"/>
    </location>
</feature>
<protein>
    <submittedName>
        <fullName evidence="2">Flp family type IVb pilin</fullName>
    </submittedName>
</protein>
<sequence length="54" mass="5444">MFARFLKDESGATAIEYGLIAALIAVAIIAGATTLGSNLNAKFDAIATKVGTTA</sequence>
<accession>A0A4R0PLZ0</accession>
<dbReference type="RefSeq" id="WP_131565266.1">
    <property type="nucleotide sequence ID" value="NZ_JAINFK010000001.1"/>
</dbReference>
<organism evidence="2 3">
    <name type="scientific">Oricola cellulosilytica</name>
    <dbReference type="NCBI Taxonomy" id="1429082"/>
    <lineage>
        <taxon>Bacteria</taxon>
        <taxon>Pseudomonadati</taxon>
        <taxon>Pseudomonadota</taxon>
        <taxon>Alphaproteobacteria</taxon>
        <taxon>Hyphomicrobiales</taxon>
        <taxon>Ahrensiaceae</taxon>
        <taxon>Oricola</taxon>
    </lineage>
</organism>
<name>A0A4R0PLZ0_9HYPH</name>
<dbReference type="Pfam" id="PF04964">
    <property type="entry name" value="Flp_Fap"/>
    <property type="match status" value="1"/>
</dbReference>
<dbReference type="EMBL" id="SJST01000001">
    <property type="protein sequence ID" value="TCD16419.1"/>
    <property type="molecule type" value="Genomic_DNA"/>
</dbReference>
<dbReference type="Proteomes" id="UP000291301">
    <property type="component" value="Unassembled WGS sequence"/>
</dbReference>
<dbReference type="AlphaFoldDB" id="A0A4R0PLZ0"/>
<gene>
    <name evidence="2" type="ORF">E0D97_03045</name>
</gene>
<evidence type="ECO:0000313" key="3">
    <source>
        <dbReference type="Proteomes" id="UP000291301"/>
    </source>
</evidence>
<reference evidence="2 3" key="1">
    <citation type="journal article" date="2015" name="Antonie Van Leeuwenhoek">
        <title>Oricola cellulosilytica gen. nov., sp. nov., a cellulose-degrading bacterium of the family Phyllobacteriaceae isolated from surface seashore water, and emended descriptions of Mesorhizobium loti and Phyllobacterium myrsinacearum.</title>
        <authorList>
            <person name="Hameed A."/>
            <person name="Shahina M."/>
            <person name="Lai W.A."/>
            <person name="Lin S.Y."/>
            <person name="Young L.S."/>
            <person name="Liu Y.C."/>
            <person name="Hsu Y.H."/>
            <person name="Young C.C."/>
        </authorList>
    </citation>
    <scope>NUCLEOTIDE SEQUENCE [LARGE SCALE GENOMIC DNA]</scope>
    <source>
        <strain evidence="2 3">KCTC 52183</strain>
    </source>
</reference>
<comment type="caution">
    <text evidence="2">The sequence shown here is derived from an EMBL/GenBank/DDBJ whole genome shotgun (WGS) entry which is preliminary data.</text>
</comment>
<evidence type="ECO:0000313" key="2">
    <source>
        <dbReference type="EMBL" id="TCD16419.1"/>
    </source>
</evidence>
<keyword evidence="1" id="KW-0812">Transmembrane</keyword>
<dbReference type="InterPro" id="IPR007047">
    <property type="entry name" value="Flp_Fap"/>
</dbReference>
<keyword evidence="1" id="KW-0472">Membrane</keyword>
<proteinExistence type="predicted"/>